<evidence type="ECO:0000256" key="5">
    <source>
        <dbReference type="ARBA" id="ARBA00022989"/>
    </source>
</evidence>
<comment type="subcellular location">
    <subcellularLocation>
        <location evidence="1">Cell membrane</location>
        <topology evidence="1">Multi-pass membrane protein</topology>
    </subcellularLocation>
</comment>
<dbReference type="EMBL" id="FNHI01000006">
    <property type="protein sequence ID" value="SDM29473.1"/>
    <property type="molecule type" value="Genomic_DNA"/>
</dbReference>
<reference evidence="9" key="1">
    <citation type="submission" date="2016-10" db="EMBL/GenBank/DDBJ databases">
        <authorList>
            <person name="Varghese N."/>
            <person name="Submissions S."/>
        </authorList>
    </citation>
    <scope>NUCLEOTIDE SEQUENCE [LARGE SCALE GENOMIC DNA]</scope>
    <source>
        <strain evidence="9">CGMCC 4.7042</strain>
    </source>
</reference>
<accession>A0A1G9S1W5</accession>
<dbReference type="AlphaFoldDB" id="A0A1G9S1W5"/>
<comment type="similarity">
    <text evidence="2">Belongs to the DoxX family.</text>
</comment>
<dbReference type="STRING" id="1196353.SAMN05444921_106124"/>
<evidence type="ECO:0000256" key="3">
    <source>
        <dbReference type="ARBA" id="ARBA00022475"/>
    </source>
</evidence>
<dbReference type="GO" id="GO:0005886">
    <property type="term" value="C:plasma membrane"/>
    <property type="evidence" value="ECO:0007669"/>
    <property type="project" value="UniProtKB-SubCell"/>
</dbReference>
<feature type="transmembrane region" description="Helical" evidence="7">
    <location>
        <begin position="161"/>
        <end position="182"/>
    </location>
</feature>
<dbReference type="InterPro" id="IPR032808">
    <property type="entry name" value="DoxX"/>
</dbReference>
<gene>
    <name evidence="8" type="ORF">SAMN05444921_106124</name>
</gene>
<keyword evidence="5 7" id="KW-1133">Transmembrane helix</keyword>
<evidence type="ECO:0000313" key="8">
    <source>
        <dbReference type="EMBL" id="SDM29473.1"/>
    </source>
</evidence>
<dbReference type="OrthoDB" id="346004at2"/>
<dbReference type="PANTHER" id="PTHR33452">
    <property type="entry name" value="OXIDOREDUCTASE CATD-RELATED"/>
    <property type="match status" value="1"/>
</dbReference>
<organism evidence="8 9">
    <name type="scientific">Streptomyces wuyuanensis</name>
    <dbReference type="NCBI Taxonomy" id="1196353"/>
    <lineage>
        <taxon>Bacteria</taxon>
        <taxon>Bacillati</taxon>
        <taxon>Actinomycetota</taxon>
        <taxon>Actinomycetes</taxon>
        <taxon>Kitasatosporales</taxon>
        <taxon>Streptomycetaceae</taxon>
        <taxon>Streptomyces</taxon>
    </lineage>
</organism>
<feature type="transmembrane region" description="Helical" evidence="7">
    <location>
        <begin position="21"/>
        <end position="42"/>
    </location>
</feature>
<keyword evidence="6 7" id="KW-0472">Membrane</keyword>
<feature type="transmembrane region" description="Helical" evidence="7">
    <location>
        <begin position="127"/>
        <end position="149"/>
    </location>
</feature>
<evidence type="ECO:0000256" key="6">
    <source>
        <dbReference type="ARBA" id="ARBA00023136"/>
    </source>
</evidence>
<dbReference type="RefSeq" id="WP_093653771.1">
    <property type="nucleotide sequence ID" value="NZ_FNHI01000006.1"/>
</dbReference>
<dbReference type="PANTHER" id="PTHR33452:SF1">
    <property type="entry name" value="INNER MEMBRANE PROTEIN YPHA-RELATED"/>
    <property type="match status" value="1"/>
</dbReference>
<keyword evidence="3" id="KW-1003">Cell membrane</keyword>
<evidence type="ECO:0000256" key="7">
    <source>
        <dbReference type="SAM" id="Phobius"/>
    </source>
</evidence>
<evidence type="ECO:0000256" key="4">
    <source>
        <dbReference type="ARBA" id="ARBA00022692"/>
    </source>
</evidence>
<dbReference type="Pfam" id="PF07681">
    <property type="entry name" value="DoxX"/>
    <property type="match status" value="1"/>
</dbReference>
<protein>
    <submittedName>
        <fullName evidence="8">Putative oxidoreductase</fullName>
    </submittedName>
</protein>
<evidence type="ECO:0000256" key="1">
    <source>
        <dbReference type="ARBA" id="ARBA00004651"/>
    </source>
</evidence>
<evidence type="ECO:0000256" key="2">
    <source>
        <dbReference type="ARBA" id="ARBA00006679"/>
    </source>
</evidence>
<dbReference type="GeneID" id="40829567"/>
<keyword evidence="9" id="KW-1185">Reference proteome</keyword>
<dbReference type="InterPro" id="IPR051907">
    <property type="entry name" value="DoxX-like_oxidoreductase"/>
</dbReference>
<proteinExistence type="inferred from homology"/>
<dbReference type="Proteomes" id="UP000199063">
    <property type="component" value="Unassembled WGS sequence"/>
</dbReference>
<evidence type="ECO:0000313" key="9">
    <source>
        <dbReference type="Proteomes" id="UP000199063"/>
    </source>
</evidence>
<name>A0A1G9S1W5_9ACTN</name>
<keyword evidence="4 7" id="KW-0812">Transmembrane</keyword>
<feature type="transmembrane region" description="Helical" evidence="7">
    <location>
        <begin position="91"/>
        <end position="115"/>
    </location>
</feature>
<sequence>MKLPTDRARHSTGPEAGSAPVTVGAADAGVLLLRLAVGLILAGHGAQKLFGWFGGPGLEATGKGFSQLGWDPGVFFAGLAGVSEFLGGLGLAAGLLTPLSAAACIGVMVNAMAVAPDIDLWSAAGTAFAYPMLLAVGALTVAAVGPLGLSLDARFPWRNGGWVPAGVALVLGVVGAFIILALK</sequence>